<name>A0A9J6AZ74_SOLCO</name>
<evidence type="ECO:0000313" key="3">
    <source>
        <dbReference type="Proteomes" id="UP000824120"/>
    </source>
</evidence>
<dbReference type="EMBL" id="JACXVP010000001">
    <property type="protein sequence ID" value="KAG5629806.1"/>
    <property type="molecule type" value="Genomic_DNA"/>
</dbReference>
<sequence length="155" mass="17503">MDLDTGLVLFILLNKCVVVGYEVIPELHLIMSKIINEREHDCNWLISVSMERFGERQATASKEEWSKKGIATLVSHMCRLLLVNMTKVPYVASTSASISLSEIYRCITLLDISHITKHPCHVPKLIKNYATMSRLLQDANQIMILSLHGFACSSQ</sequence>
<evidence type="ECO:0000256" key="1">
    <source>
        <dbReference type="SAM" id="SignalP"/>
    </source>
</evidence>
<feature type="non-terminal residue" evidence="2">
    <location>
        <position position="155"/>
    </location>
</feature>
<accession>A0A9J6AZ74</accession>
<proteinExistence type="predicted"/>
<reference evidence="2 3" key="1">
    <citation type="submission" date="2020-09" db="EMBL/GenBank/DDBJ databases">
        <title>De no assembly of potato wild relative species, Solanum commersonii.</title>
        <authorList>
            <person name="Cho K."/>
        </authorList>
    </citation>
    <scope>NUCLEOTIDE SEQUENCE [LARGE SCALE GENOMIC DNA]</scope>
    <source>
        <strain evidence="2">LZ3.2</strain>
        <tissue evidence="2">Leaf</tissue>
    </source>
</reference>
<dbReference type="Proteomes" id="UP000824120">
    <property type="component" value="Chromosome 1"/>
</dbReference>
<keyword evidence="3" id="KW-1185">Reference proteome</keyword>
<feature type="chain" id="PRO_5039891151" evidence="1">
    <location>
        <begin position="21"/>
        <end position="155"/>
    </location>
</feature>
<protein>
    <submittedName>
        <fullName evidence="2">Uncharacterized protein</fullName>
    </submittedName>
</protein>
<dbReference type="AlphaFoldDB" id="A0A9J6AZ74"/>
<gene>
    <name evidence="2" type="ORF">H5410_001523</name>
</gene>
<feature type="signal peptide" evidence="1">
    <location>
        <begin position="1"/>
        <end position="20"/>
    </location>
</feature>
<comment type="caution">
    <text evidence="2">The sequence shown here is derived from an EMBL/GenBank/DDBJ whole genome shotgun (WGS) entry which is preliminary data.</text>
</comment>
<evidence type="ECO:0000313" key="2">
    <source>
        <dbReference type="EMBL" id="KAG5629806.1"/>
    </source>
</evidence>
<keyword evidence="1" id="KW-0732">Signal</keyword>
<organism evidence="2 3">
    <name type="scientific">Solanum commersonii</name>
    <name type="common">Commerson's wild potato</name>
    <name type="synonym">Commerson's nightshade</name>
    <dbReference type="NCBI Taxonomy" id="4109"/>
    <lineage>
        <taxon>Eukaryota</taxon>
        <taxon>Viridiplantae</taxon>
        <taxon>Streptophyta</taxon>
        <taxon>Embryophyta</taxon>
        <taxon>Tracheophyta</taxon>
        <taxon>Spermatophyta</taxon>
        <taxon>Magnoliopsida</taxon>
        <taxon>eudicotyledons</taxon>
        <taxon>Gunneridae</taxon>
        <taxon>Pentapetalae</taxon>
        <taxon>asterids</taxon>
        <taxon>lamiids</taxon>
        <taxon>Solanales</taxon>
        <taxon>Solanaceae</taxon>
        <taxon>Solanoideae</taxon>
        <taxon>Solaneae</taxon>
        <taxon>Solanum</taxon>
    </lineage>
</organism>